<proteinExistence type="predicted"/>
<evidence type="ECO:0000256" key="2">
    <source>
        <dbReference type="SAM" id="Phobius"/>
    </source>
</evidence>
<accession>A0A4V3FI42</accession>
<dbReference type="AlphaFoldDB" id="A0A4V3FI42"/>
<keyword evidence="2" id="KW-1133">Transmembrane helix</keyword>
<dbReference type="EMBL" id="SOCA01000001">
    <property type="protein sequence ID" value="TDU80963.1"/>
    <property type="molecule type" value="Genomic_DNA"/>
</dbReference>
<feature type="transmembrane region" description="Helical" evidence="2">
    <location>
        <begin position="469"/>
        <end position="490"/>
    </location>
</feature>
<protein>
    <recommendedName>
        <fullName evidence="5">LPXTG-motif cell wall-anchored protein</fullName>
    </recommendedName>
</protein>
<gene>
    <name evidence="3" type="ORF">EI77_00265</name>
</gene>
<feature type="compositionally biased region" description="Low complexity" evidence="1">
    <location>
        <begin position="400"/>
        <end position="430"/>
    </location>
</feature>
<keyword evidence="2" id="KW-0812">Transmembrane</keyword>
<feature type="compositionally biased region" description="Pro residues" evidence="1">
    <location>
        <begin position="431"/>
        <end position="455"/>
    </location>
</feature>
<evidence type="ECO:0000313" key="3">
    <source>
        <dbReference type="EMBL" id="TDU80963.1"/>
    </source>
</evidence>
<sequence>MKSSRSRIALLAFLCGTSILQADILILKNGTKHEGNILSESPTAIRMRYRLTPKIWDEKDFTREEIQEVIKQSPQEVELIELKKLLPTEDLMPADRYEQLIQDRVRPFINKYPGTPEAKEAEGIEQTLQEEKKKVSNGEAKLAGRWMSAAETKGEEYNIGGYKLLGEMKAEMAKNNWIEALRIFDKFSKNRPPYTASSHYPEAVAQALVCLEKQEIILTKMAQEQPALSKLREENLKKLTDEDRARTKAAIDDEKNKWRAQSDSQKRNGIRWAEPYKYDLTSINSLQKSVVAERSKLELINLDEMKIRNEAFVAVYRKIGEADYAGGAAAYERIQSFGSVNEFRDIVADLKNKLLALYGDLVRKSQSAQSAVSGSSAIGGAATSGVDDRVARILAGADGTAPQAPAGTAPAATPGMAAPATAPTAQVPVQAPVPAPAPNPPVMQQPVSPAPYPQPMAAPQAVVEEESNIQTYIMIGMGLLIVVLGALAFMKKKA</sequence>
<reference evidence="3 4" key="1">
    <citation type="submission" date="2019-03" db="EMBL/GenBank/DDBJ databases">
        <title>Genomic Encyclopedia of Archaeal and Bacterial Type Strains, Phase II (KMG-II): from individual species to whole genera.</title>
        <authorList>
            <person name="Goeker M."/>
        </authorList>
    </citation>
    <scope>NUCLEOTIDE SEQUENCE [LARGE SCALE GENOMIC DNA]</scope>
    <source>
        <strain evidence="3 4">ATCC 25309</strain>
    </source>
</reference>
<evidence type="ECO:0008006" key="5">
    <source>
        <dbReference type="Google" id="ProtNLM"/>
    </source>
</evidence>
<keyword evidence="4" id="KW-1185">Reference proteome</keyword>
<keyword evidence="2" id="KW-0472">Membrane</keyword>
<organism evidence="3 4">
    <name type="scientific">Prosthecobacter fusiformis</name>
    <dbReference type="NCBI Taxonomy" id="48464"/>
    <lineage>
        <taxon>Bacteria</taxon>
        <taxon>Pseudomonadati</taxon>
        <taxon>Verrucomicrobiota</taxon>
        <taxon>Verrucomicrobiia</taxon>
        <taxon>Verrucomicrobiales</taxon>
        <taxon>Verrucomicrobiaceae</taxon>
        <taxon>Prosthecobacter</taxon>
    </lineage>
</organism>
<evidence type="ECO:0000256" key="1">
    <source>
        <dbReference type="SAM" id="MobiDB-lite"/>
    </source>
</evidence>
<comment type="caution">
    <text evidence="3">The sequence shown here is derived from an EMBL/GenBank/DDBJ whole genome shotgun (WGS) entry which is preliminary data.</text>
</comment>
<dbReference type="RefSeq" id="WP_133792953.1">
    <property type="nucleotide sequence ID" value="NZ_SOCA01000001.1"/>
</dbReference>
<feature type="region of interest" description="Disordered" evidence="1">
    <location>
        <begin position="400"/>
        <end position="455"/>
    </location>
</feature>
<dbReference type="Proteomes" id="UP000295662">
    <property type="component" value="Unassembled WGS sequence"/>
</dbReference>
<dbReference type="NCBIfam" id="NF041881">
    <property type="entry name" value="PTPDL_fam"/>
    <property type="match status" value="1"/>
</dbReference>
<dbReference type="OrthoDB" id="183206at2"/>
<evidence type="ECO:0000313" key="4">
    <source>
        <dbReference type="Proteomes" id="UP000295662"/>
    </source>
</evidence>
<name>A0A4V3FI42_9BACT</name>